<dbReference type="AlphaFoldDB" id="A0A537K397"/>
<dbReference type="SUPFAM" id="SSF52540">
    <property type="entry name" value="P-loop containing nucleoside triphosphate hydrolases"/>
    <property type="match status" value="1"/>
</dbReference>
<dbReference type="GO" id="GO:0005525">
    <property type="term" value="F:GTP binding"/>
    <property type="evidence" value="ECO:0007669"/>
    <property type="project" value="InterPro"/>
</dbReference>
<dbReference type="CDD" id="cd01900">
    <property type="entry name" value="YchF"/>
    <property type="match status" value="1"/>
</dbReference>
<dbReference type="SUPFAM" id="SSF81271">
    <property type="entry name" value="TGS-like"/>
    <property type="match status" value="1"/>
</dbReference>
<organism evidence="9 10">
    <name type="scientific">Candidatus Segetimicrobium genomatis</name>
    <dbReference type="NCBI Taxonomy" id="2569760"/>
    <lineage>
        <taxon>Bacteria</taxon>
        <taxon>Bacillati</taxon>
        <taxon>Candidatus Sysuimicrobiota</taxon>
        <taxon>Candidatus Sysuimicrobiia</taxon>
        <taxon>Candidatus Sysuimicrobiales</taxon>
        <taxon>Candidatus Segetimicrobiaceae</taxon>
        <taxon>Candidatus Segetimicrobium</taxon>
    </lineage>
</organism>
<dbReference type="InterPro" id="IPR023192">
    <property type="entry name" value="TGS-like_dom_sf"/>
</dbReference>
<dbReference type="GO" id="GO:0046872">
    <property type="term" value="F:metal ion binding"/>
    <property type="evidence" value="ECO:0007669"/>
    <property type="project" value="UniProtKB-KW"/>
</dbReference>
<dbReference type="FunFam" id="3.10.20.30:FF:000001">
    <property type="entry name" value="Ribosome-binding ATPase YchF"/>
    <property type="match status" value="1"/>
</dbReference>
<dbReference type="Pfam" id="PF06071">
    <property type="entry name" value="YchF-GTPase_C"/>
    <property type="match status" value="1"/>
</dbReference>
<feature type="binding site" evidence="6">
    <location>
        <begin position="12"/>
        <end position="17"/>
    </location>
    <ligand>
        <name>ATP</name>
        <dbReference type="ChEBI" id="CHEBI:30616"/>
    </ligand>
</feature>
<dbReference type="PRINTS" id="PR00326">
    <property type="entry name" value="GTP1OBG"/>
</dbReference>
<dbReference type="InterPro" id="IPR013029">
    <property type="entry name" value="YchF_C"/>
</dbReference>
<reference evidence="9 10" key="1">
    <citation type="journal article" date="2019" name="Nat. Microbiol.">
        <title>Mediterranean grassland soil C-N compound turnover is dependent on rainfall and depth, and is mediated by genomically divergent microorganisms.</title>
        <authorList>
            <person name="Diamond S."/>
            <person name="Andeer P.F."/>
            <person name="Li Z."/>
            <person name="Crits-Christoph A."/>
            <person name="Burstein D."/>
            <person name="Anantharaman K."/>
            <person name="Lane K.R."/>
            <person name="Thomas B.C."/>
            <person name="Pan C."/>
            <person name="Northen T.R."/>
            <person name="Banfield J.F."/>
        </authorList>
    </citation>
    <scope>NUCLEOTIDE SEQUENCE [LARGE SCALE GENOMIC DNA]</scope>
    <source>
        <strain evidence="9">NP_3</strain>
    </source>
</reference>
<dbReference type="InterPro" id="IPR012676">
    <property type="entry name" value="TGS-like"/>
</dbReference>
<keyword evidence="2" id="KW-0479">Metal-binding</keyword>
<dbReference type="Gene3D" id="3.40.50.300">
    <property type="entry name" value="P-loop containing nucleotide triphosphate hydrolases"/>
    <property type="match status" value="1"/>
</dbReference>
<evidence type="ECO:0000256" key="5">
    <source>
        <dbReference type="ARBA" id="ARBA00022842"/>
    </source>
</evidence>
<dbReference type="PANTHER" id="PTHR23305">
    <property type="entry name" value="OBG GTPASE FAMILY"/>
    <property type="match status" value="1"/>
</dbReference>
<dbReference type="Gene3D" id="1.10.150.300">
    <property type="entry name" value="TGS-like domain"/>
    <property type="match status" value="1"/>
</dbReference>
<dbReference type="PANTHER" id="PTHR23305:SF18">
    <property type="entry name" value="OBG-TYPE G DOMAIN-CONTAINING PROTEIN"/>
    <property type="match status" value="1"/>
</dbReference>
<keyword evidence="3 6" id="KW-0547">Nucleotide-binding</keyword>
<dbReference type="PIRSF" id="PIRSF006641">
    <property type="entry name" value="CHP00092"/>
    <property type="match status" value="1"/>
</dbReference>
<evidence type="ECO:0000256" key="1">
    <source>
        <dbReference type="ARBA" id="ARBA00001946"/>
    </source>
</evidence>
<feature type="domain" description="TGS" evidence="8">
    <location>
        <begin position="279"/>
        <end position="362"/>
    </location>
</feature>
<evidence type="ECO:0000259" key="8">
    <source>
        <dbReference type="PROSITE" id="PS51880"/>
    </source>
</evidence>
<evidence type="ECO:0000256" key="4">
    <source>
        <dbReference type="ARBA" id="ARBA00022840"/>
    </source>
</evidence>
<dbReference type="InterPro" id="IPR027417">
    <property type="entry name" value="P-loop_NTPase"/>
</dbReference>
<dbReference type="InterPro" id="IPR041706">
    <property type="entry name" value="YchF_N"/>
</dbReference>
<keyword evidence="5" id="KW-0460">Magnesium</keyword>
<keyword evidence="4 6" id="KW-0067">ATP-binding</keyword>
<comment type="function">
    <text evidence="6">ATPase that binds to both the 70S ribosome and the 50S ribosomal subunit in a nucleotide-independent manner.</text>
</comment>
<proteinExistence type="inferred from homology"/>
<dbReference type="HAMAP" id="MF_00944">
    <property type="entry name" value="YchF_OLA1_ATPase"/>
    <property type="match status" value="1"/>
</dbReference>
<dbReference type="GO" id="GO:0043023">
    <property type="term" value="F:ribosomal large subunit binding"/>
    <property type="evidence" value="ECO:0007669"/>
    <property type="project" value="UniProtKB-UniRule"/>
</dbReference>
<dbReference type="Pfam" id="PF01926">
    <property type="entry name" value="MMR_HSR1"/>
    <property type="match status" value="1"/>
</dbReference>
<dbReference type="InterPro" id="IPR004396">
    <property type="entry name" value="ATPase_YchF/OLA1"/>
</dbReference>
<evidence type="ECO:0000256" key="2">
    <source>
        <dbReference type="ARBA" id="ARBA00022723"/>
    </source>
</evidence>
<dbReference type="GO" id="GO:0005737">
    <property type="term" value="C:cytoplasm"/>
    <property type="evidence" value="ECO:0007669"/>
    <property type="project" value="TreeGrafter"/>
</dbReference>
<dbReference type="PROSITE" id="PS51880">
    <property type="entry name" value="TGS"/>
    <property type="match status" value="1"/>
</dbReference>
<dbReference type="Gene3D" id="3.10.20.30">
    <property type="match status" value="1"/>
</dbReference>
<dbReference type="NCBIfam" id="TIGR00092">
    <property type="entry name" value="redox-regulated ATPase YchF"/>
    <property type="match status" value="1"/>
</dbReference>
<dbReference type="InterPro" id="IPR031167">
    <property type="entry name" value="G_OBG"/>
</dbReference>
<evidence type="ECO:0000313" key="10">
    <source>
        <dbReference type="Proteomes" id="UP000318509"/>
    </source>
</evidence>
<dbReference type="InterPro" id="IPR004095">
    <property type="entry name" value="TGS"/>
</dbReference>
<dbReference type="PROSITE" id="PS51710">
    <property type="entry name" value="G_OBG"/>
    <property type="match status" value="1"/>
</dbReference>
<feature type="domain" description="OBG-type G" evidence="7">
    <location>
        <begin position="3"/>
        <end position="279"/>
    </location>
</feature>
<dbReference type="Proteomes" id="UP000318509">
    <property type="component" value="Unassembled WGS sequence"/>
</dbReference>
<dbReference type="GO" id="GO:0016887">
    <property type="term" value="F:ATP hydrolysis activity"/>
    <property type="evidence" value="ECO:0007669"/>
    <property type="project" value="UniProtKB-UniRule"/>
</dbReference>
<protein>
    <recommendedName>
        <fullName evidence="6">Ribosome-binding ATPase YchF</fullName>
    </recommendedName>
</protein>
<dbReference type="GO" id="GO:0005524">
    <property type="term" value="F:ATP binding"/>
    <property type="evidence" value="ECO:0007669"/>
    <property type="project" value="UniProtKB-UniRule"/>
</dbReference>
<evidence type="ECO:0000256" key="3">
    <source>
        <dbReference type="ARBA" id="ARBA00022741"/>
    </source>
</evidence>
<gene>
    <name evidence="6 9" type="primary">ychF</name>
    <name evidence="9" type="ORF">E6H00_07435</name>
</gene>
<sequence length="364" mass="38416">MPLTCGLVGLPNAGKSTLFRAITAASAEIAPYPFTTIAPNVGVVRIPDPRLEAIAGITHPRRTVPAALELVDIAGLVRNAHKGEGLGNQFLARIREVDALLHVVRCFAGDVAHVEGGVDPLRDIGIVETELLLADLAAVQRARAQVAPRARAGDRAARREEAGLAQLEDHLAGGRPARSWVPSAGSEAAAEDARRRLLTARPVLYVANLDEHDPAGGPCLDAVAGYASTSGAPAIGLCAKLEMELAELPEQEAAPFLAALGIAERGLTRLVRACEGLLGLRTFFTIVSDEVRAWPVPAGTRAPAAAGRIHTDMERGFIRVEVIASRDLVACGSVAAARERGLVRLEGKDYEIQDGDVVTFRFAT</sequence>
<evidence type="ECO:0000313" key="9">
    <source>
        <dbReference type="EMBL" id="TMI90248.1"/>
    </source>
</evidence>
<comment type="similarity">
    <text evidence="6">Belongs to the TRAFAC class OBG-HflX-like GTPase superfamily. OBG GTPase family. YchF/OLA1 subfamily.</text>
</comment>
<name>A0A537K397_9BACT</name>
<evidence type="ECO:0000256" key="6">
    <source>
        <dbReference type="HAMAP-Rule" id="MF_00944"/>
    </source>
</evidence>
<dbReference type="EMBL" id="VBAK01000114">
    <property type="protein sequence ID" value="TMI90248.1"/>
    <property type="molecule type" value="Genomic_DNA"/>
</dbReference>
<dbReference type="CDD" id="cd04867">
    <property type="entry name" value="TGS_YchF_OLA1"/>
    <property type="match status" value="1"/>
</dbReference>
<comment type="cofactor">
    <cofactor evidence="1">
        <name>Mg(2+)</name>
        <dbReference type="ChEBI" id="CHEBI:18420"/>
    </cofactor>
</comment>
<evidence type="ECO:0000259" key="7">
    <source>
        <dbReference type="PROSITE" id="PS51710"/>
    </source>
</evidence>
<dbReference type="InterPro" id="IPR012675">
    <property type="entry name" value="Beta-grasp_dom_sf"/>
</dbReference>
<comment type="caution">
    <text evidence="9">The sequence shown here is derived from an EMBL/GenBank/DDBJ whole genome shotgun (WGS) entry which is preliminary data.</text>
</comment>
<dbReference type="InterPro" id="IPR006073">
    <property type="entry name" value="GTP-bd"/>
</dbReference>
<accession>A0A537K397</accession>